<keyword evidence="4 5" id="KW-0472">Membrane</keyword>
<dbReference type="SUPFAM" id="SSF103473">
    <property type="entry name" value="MFS general substrate transporter"/>
    <property type="match status" value="1"/>
</dbReference>
<feature type="transmembrane region" description="Helical" evidence="5">
    <location>
        <begin position="449"/>
        <end position="468"/>
    </location>
</feature>
<feature type="transmembrane region" description="Helical" evidence="5">
    <location>
        <begin position="381"/>
        <end position="400"/>
    </location>
</feature>
<feature type="transmembrane region" description="Helical" evidence="5">
    <location>
        <begin position="352"/>
        <end position="374"/>
    </location>
</feature>
<proteinExistence type="predicted"/>
<name>A0ABT4B231_9ACTN</name>
<protein>
    <submittedName>
        <fullName evidence="7">MDR family MFS transporter</fullName>
    </submittedName>
</protein>
<feature type="transmembrane region" description="Helical" evidence="5">
    <location>
        <begin position="406"/>
        <end position="429"/>
    </location>
</feature>
<accession>A0ABT4B231</accession>
<evidence type="ECO:0000256" key="1">
    <source>
        <dbReference type="ARBA" id="ARBA00004651"/>
    </source>
</evidence>
<evidence type="ECO:0000256" key="3">
    <source>
        <dbReference type="ARBA" id="ARBA00022989"/>
    </source>
</evidence>
<evidence type="ECO:0000259" key="6">
    <source>
        <dbReference type="PROSITE" id="PS50850"/>
    </source>
</evidence>
<evidence type="ECO:0000313" key="8">
    <source>
        <dbReference type="Proteomes" id="UP001151002"/>
    </source>
</evidence>
<dbReference type="InterPro" id="IPR020846">
    <property type="entry name" value="MFS_dom"/>
</dbReference>
<dbReference type="PRINTS" id="PR01036">
    <property type="entry name" value="TCRTETB"/>
</dbReference>
<feature type="transmembrane region" description="Helical" evidence="5">
    <location>
        <begin position="153"/>
        <end position="174"/>
    </location>
</feature>
<dbReference type="Proteomes" id="UP001151002">
    <property type="component" value="Unassembled WGS sequence"/>
</dbReference>
<dbReference type="Gene3D" id="1.20.1720.10">
    <property type="entry name" value="Multidrug resistance protein D"/>
    <property type="match status" value="1"/>
</dbReference>
<feature type="transmembrane region" description="Helical" evidence="5">
    <location>
        <begin position="186"/>
        <end position="205"/>
    </location>
</feature>
<organism evidence="7 8">
    <name type="scientific">Paractinoplanes pyxinae</name>
    <dbReference type="NCBI Taxonomy" id="2997416"/>
    <lineage>
        <taxon>Bacteria</taxon>
        <taxon>Bacillati</taxon>
        <taxon>Actinomycetota</taxon>
        <taxon>Actinomycetes</taxon>
        <taxon>Micromonosporales</taxon>
        <taxon>Micromonosporaceae</taxon>
        <taxon>Paractinoplanes</taxon>
    </lineage>
</organism>
<dbReference type="Pfam" id="PF07690">
    <property type="entry name" value="MFS_1"/>
    <property type="match status" value="1"/>
</dbReference>
<comment type="caution">
    <text evidence="7">The sequence shown here is derived from an EMBL/GenBank/DDBJ whole genome shotgun (WGS) entry which is preliminary data.</text>
</comment>
<dbReference type="CDD" id="cd17502">
    <property type="entry name" value="MFS_Azr1_MDR_like"/>
    <property type="match status" value="1"/>
</dbReference>
<evidence type="ECO:0000256" key="2">
    <source>
        <dbReference type="ARBA" id="ARBA00022692"/>
    </source>
</evidence>
<feature type="transmembrane region" description="Helical" evidence="5">
    <location>
        <begin position="93"/>
        <end position="111"/>
    </location>
</feature>
<sequence length="561" mass="57770">MTLTSPPDRPDPSLRAEATVAEDAVALGGVPVAEDAVDQAATADGVAGRMSRGQVVQALSGLMLGMFVAILASTVVSNALPRIIADLNGSQSVYTWIVTAELLAMTATVPLWGKLADIYNKKLLVQLSLLLFVAGSLIAGFTPDVEILVVSRVVQGIGAGGMTALATIVLAAIIPPREMGRYAGMFGAVFGVATIAGPLIGGVMVDTSWLGWRWCFFIGVPFSIAAIALLQKTLHLPSVRRKGVKIDWLGAFLITAGVSTLLIWSTLAGQHFDWASWQTAAFVAGGVVLLALAVWVESRAEEPIIPLGIFRNRTVTLTIIASVLVGVAMFGGTVFLSQYFQVALGKSPTVAGLMSLPMIFGLLVSSVVAGALITKTGKWKIYLVAGAVIMTVGMLLLSTIGANTSVLVISVHMAVLGIGVGMLMQNLVLAAQNDVPAAELGAATSTLTFFRSMGGAIGVSALGAVLASKVTSGFAEKFGGAAATGGGTAEVPDVSALPPQVLAIVKDIYGTATAELFLIGAPIAALAVIAVLFIKEKPLSTLSGDERRAQEEAAATGIPLH</sequence>
<feature type="transmembrane region" description="Helical" evidence="5">
    <location>
        <begin position="59"/>
        <end position="81"/>
    </location>
</feature>
<dbReference type="InterPro" id="IPR036259">
    <property type="entry name" value="MFS_trans_sf"/>
</dbReference>
<dbReference type="PANTHER" id="PTHR23501">
    <property type="entry name" value="MAJOR FACILITATOR SUPERFAMILY"/>
    <property type="match status" value="1"/>
</dbReference>
<dbReference type="PANTHER" id="PTHR23501:SF197">
    <property type="entry name" value="COMD"/>
    <property type="match status" value="1"/>
</dbReference>
<dbReference type="Gene3D" id="1.20.1250.20">
    <property type="entry name" value="MFS general substrate transporter like domains"/>
    <property type="match status" value="1"/>
</dbReference>
<feature type="transmembrane region" description="Helical" evidence="5">
    <location>
        <begin position="123"/>
        <end position="141"/>
    </location>
</feature>
<gene>
    <name evidence="7" type="ORF">OWR29_21260</name>
</gene>
<evidence type="ECO:0000313" key="7">
    <source>
        <dbReference type="EMBL" id="MCY1140534.1"/>
    </source>
</evidence>
<evidence type="ECO:0000256" key="4">
    <source>
        <dbReference type="ARBA" id="ARBA00023136"/>
    </source>
</evidence>
<keyword evidence="8" id="KW-1185">Reference proteome</keyword>
<keyword evidence="2 5" id="KW-0812">Transmembrane</keyword>
<comment type="subcellular location">
    <subcellularLocation>
        <location evidence="1">Cell membrane</location>
        <topology evidence="1">Multi-pass membrane protein</topology>
    </subcellularLocation>
</comment>
<feature type="transmembrane region" description="Helical" evidence="5">
    <location>
        <begin position="275"/>
        <end position="296"/>
    </location>
</feature>
<feature type="transmembrane region" description="Helical" evidence="5">
    <location>
        <begin position="251"/>
        <end position="269"/>
    </location>
</feature>
<feature type="transmembrane region" description="Helical" evidence="5">
    <location>
        <begin position="211"/>
        <end position="230"/>
    </location>
</feature>
<dbReference type="EMBL" id="JAPNTZ010000007">
    <property type="protein sequence ID" value="MCY1140534.1"/>
    <property type="molecule type" value="Genomic_DNA"/>
</dbReference>
<evidence type="ECO:0000256" key="5">
    <source>
        <dbReference type="SAM" id="Phobius"/>
    </source>
</evidence>
<feature type="transmembrane region" description="Helical" evidence="5">
    <location>
        <begin position="516"/>
        <end position="534"/>
    </location>
</feature>
<dbReference type="InterPro" id="IPR011701">
    <property type="entry name" value="MFS"/>
</dbReference>
<keyword evidence="3 5" id="KW-1133">Transmembrane helix</keyword>
<reference evidence="7" key="1">
    <citation type="submission" date="2022-11" db="EMBL/GenBank/DDBJ databases">
        <authorList>
            <person name="Somphong A."/>
            <person name="Phongsopitanun W."/>
        </authorList>
    </citation>
    <scope>NUCLEOTIDE SEQUENCE</scope>
    <source>
        <strain evidence="7">Pm04-4</strain>
    </source>
</reference>
<dbReference type="PROSITE" id="PS50850">
    <property type="entry name" value="MFS"/>
    <property type="match status" value="1"/>
</dbReference>
<feature type="domain" description="Major facilitator superfamily (MFS) profile" evidence="6">
    <location>
        <begin position="58"/>
        <end position="539"/>
    </location>
</feature>
<feature type="transmembrane region" description="Helical" evidence="5">
    <location>
        <begin position="317"/>
        <end position="340"/>
    </location>
</feature>